<dbReference type="STRING" id="383372.Rcas_2849"/>
<dbReference type="HOGENOM" id="CLU_006040_0_0_0"/>
<evidence type="ECO:0000259" key="2">
    <source>
        <dbReference type="SMART" id="SM00065"/>
    </source>
</evidence>
<dbReference type="eggNOG" id="COG2208">
    <property type="taxonomic scope" value="Bacteria"/>
</dbReference>
<dbReference type="EMBL" id="CP000804">
    <property type="protein sequence ID" value="ABU58920.1"/>
    <property type="molecule type" value="Genomic_DNA"/>
</dbReference>
<feature type="domain" description="GAF" evidence="2">
    <location>
        <begin position="392"/>
        <end position="545"/>
    </location>
</feature>
<reference evidence="4 5" key="1">
    <citation type="submission" date="2007-08" db="EMBL/GenBank/DDBJ databases">
        <title>Complete sequence of Roseiflexus castenholzii DSM 13941.</title>
        <authorList>
            <consortium name="US DOE Joint Genome Institute"/>
            <person name="Copeland A."/>
            <person name="Lucas S."/>
            <person name="Lapidus A."/>
            <person name="Barry K."/>
            <person name="Glavina del Rio T."/>
            <person name="Dalin E."/>
            <person name="Tice H."/>
            <person name="Pitluck S."/>
            <person name="Thompson L.S."/>
            <person name="Brettin T."/>
            <person name="Bruce D."/>
            <person name="Detter J.C."/>
            <person name="Han C."/>
            <person name="Tapia R."/>
            <person name="Schmutz J."/>
            <person name="Larimer F."/>
            <person name="Land M."/>
            <person name="Hauser L."/>
            <person name="Kyrpides N."/>
            <person name="Mikhailova N."/>
            <person name="Bryant D.A."/>
            <person name="Hanada S."/>
            <person name="Tsukatani Y."/>
            <person name="Richardson P."/>
        </authorList>
    </citation>
    <scope>NUCLEOTIDE SEQUENCE [LARGE SCALE GENOMIC DNA]</scope>
    <source>
        <strain evidence="5">DSM 13941 / HLO8</strain>
    </source>
</reference>
<dbReference type="SMART" id="SM00331">
    <property type="entry name" value="PP2C_SIG"/>
    <property type="match status" value="1"/>
</dbReference>
<feature type="domain" description="GAF" evidence="2">
    <location>
        <begin position="45"/>
        <end position="195"/>
    </location>
</feature>
<evidence type="ECO:0000259" key="3">
    <source>
        <dbReference type="SMART" id="SM00331"/>
    </source>
</evidence>
<feature type="domain" description="PPM-type phosphatase" evidence="3">
    <location>
        <begin position="736"/>
        <end position="954"/>
    </location>
</feature>
<dbReference type="Gene3D" id="3.60.40.10">
    <property type="entry name" value="PPM-type phosphatase domain"/>
    <property type="match status" value="1"/>
</dbReference>
<proteinExistence type="predicted"/>
<protein>
    <submittedName>
        <fullName evidence="4">Protein serine phosphatase with GAF(S) sensor(S)</fullName>
    </submittedName>
</protein>
<dbReference type="Gene3D" id="3.30.450.40">
    <property type="match status" value="4"/>
</dbReference>
<dbReference type="OrthoDB" id="311592at2"/>
<name>A7NMZ1_ROSCS</name>
<dbReference type="SUPFAM" id="SSF81606">
    <property type="entry name" value="PP2C-like"/>
    <property type="match status" value="1"/>
</dbReference>
<keyword evidence="1" id="KW-0378">Hydrolase</keyword>
<evidence type="ECO:0000256" key="1">
    <source>
        <dbReference type="ARBA" id="ARBA00022801"/>
    </source>
</evidence>
<accession>A7NMZ1</accession>
<feature type="domain" description="GAF" evidence="2">
    <location>
        <begin position="227"/>
        <end position="371"/>
    </location>
</feature>
<organism evidence="4 5">
    <name type="scientific">Roseiflexus castenholzii (strain DSM 13941 / HLO8)</name>
    <dbReference type="NCBI Taxonomy" id="383372"/>
    <lineage>
        <taxon>Bacteria</taxon>
        <taxon>Bacillati</taxon>
        <taxon>Chloroflexota</taxon>
        <taxon>Chloroflexia</taxon>
        <taxon>Chloroflexales</taxon>
        <taxon>Roseiflexineae</taxon>
        <taxon>Roseiflexaceae</taxon>
        <taxon>Roseiflexus</taxon>
    </lineage>
</organism>
<dbReference type="InterPro" id="IPR036457">
    <property type="entry name" value="PPM-type-like_dom_sf"/>
</dbReference>
<dbReference type="SUPFAM" id="SSF55781">
    <property type="entry name" value="GAF domain-like"/>
    <property type="match status" value="4"/>
</dbReference>
<gene>
    <name evidence="4" type="ordered locus">Rcas_2849</name>
</gene>
<feature type="domain" description="GAF" evidence="2">
    <location>
        <begin position="566"/>
        <end position="711"/>
    </location>
</feature>
<dbReference type="PANTHER" id="PTHR43156:SF2">
    <property type="entry name" value="STAGE II SPORULATION PROTEIN E"/>
    <property type="match status" value="1"/>
</dbReference>
<dbReference type="Pfam" id="PF07228">
    <property type="entry name" value="SpoIIE"/>
    <property type="match status" value="1"/>
</dbReference>
<dbReference type="RefSeq" id="WP_012121344.1">
    <property type="nucleotide sequence ID" value="NC_009767.1"/>
</dbReference>
<dbReference type="Pfam" id="PF13185">
    <property type="entry name" value="GAF_2"/>
    <property type="match status" value="4"/>
</dbReference>
<dbReference type="InterPro" id="IPR001932">
    <property type="entry name" value="PPM-type_phosphatase-like_dom"/>
</dbReference>
<dbReference type="PANTHER" id="PTHR43156">
    <property type="entry name" value="STAGE II SPORULATION PROTEIN E-RELATED"/>
    <property type="match status" value="1"/>
</dbReference>
<dbReference type="eggNOG" id="COG2203">
    <property type="taxonomic scope" value="Bacteria"/>
</dbReference>
<dbReference type="SMART" id="SM00065">
    <property type="entry name" value="GAF"/>
    <property type="match status" value="4"/>
</dbReference>
<dbReference type="Proteomes" id="UP000000263">
    <property type="component" value="Chromosome"/>
</dbReference>
<dbReference type="KEGG" id="rca:Rcas_2849"/>
<evidence type="ECO:0000313" key="5">
    <source>
        <dbReference type="Proteomes" id="UP000000263"/>
    </source>
</evidence>
<dbReference type="InterPro" id="IPR029016">
    <property type="entry name" value="GAF-like_dom_sf"/>
</dbReference>
<keyword evidence="5" id="KW-1185">Reference proteome</keyword>
<sequence length="961" mass="106245">MTQSVSDPIAELQREIDALRIDRERDLRALNVLRTVSIACLGKPNARAIFEAMHQALLPVFRYDAAYFAVCDPGNRETFRAALLVDEESVEYLEHTPYGPLTGMLVQHRQPLLFYDLLHERTLLTPPPERFGNQQKHSRSWMGTPLLLGYETVGVMSIQSYRPGIYNQDHLDLLQRIGNLLAVALENAALVEQQQTLSNELTERIAARTRELTMLTALAEELAFQRPLSELLDRALSLLVDHLAMSGGAVRLLSSDGAELTLAAAYGFPPAYADQLARIPVASSLMRSVIEERRPLIIDNLAQSEHWQRLGLHYRSLIAVPLQIGDRALGSLLLVDTRQRAIQDQEIEFVRTVGHQIAIGIKTAQLLAERERQVAELSALSDISHAASTTLELRALLRHIARALARFMRADVFSVAVYDAERDVISDGFSIDDGEEHSFWQFQPPPSDSLTAWVLRNQRALRFDNLLDEIGRYPELRLHAIGTDRMALSWLGVPLIGREGQPIGVLTVQAYSPCAFDDRDERFLAAVARQVALHVQNVMLFAAEQEARRTADTLREVARVLSAAFSSGEVLNVILRELKKVIPYDSASIMLREGRVLRAAAVAPEHIATRLDAMDRPLNEPGAAVWVVHHKQPLLIEDVSVSHIWAPKPQISNIQSWIGVPLLVKGEVLGVLNIDSTQKGRFTQRDVEVAQVFADNAAIAIENARLYAESIARREQELEIARRIQSNLFPRELPRRQGIALAARCLPAREVGGDFFDCFALGERRSIAVMIGDASGKSVAGALLMAMARSVGRAEAFDHEEPALVLRETNRSVAHDVPRGTFVALCYATIDPSGRIAVANAGQLTPVLVHADGAIQYLYPPGPTLPLGIQSNIGYETLAIDLAPGDTVVFFTDGLVEAHNATGELFGFERLDALLTKEAGLPPDALIDRIIDEVIAFMGDTVQHDDMTLVVVQFGGERTND</sequence>
<dbReference type="GO" id="GO:0016791">
    <property type="term" value="F:phosphatase activity"/>
    <property type="evidence" value="ECO:0007669"/>
    <property type="project" value="TreeGrafter"/>
</dbReference>
<dbReference type="InterPro" id="IPR003018">
    <property type="entry name" value="GAF"/>
</dbReference>
<evidence type="ECO:0000313" key="4">
    <source>
        <dbReference type="EMBL" id="ABU58920.1"/>
    </source>
</evidence>
<dbReference type="AlphaFoldDB" id="A7NMZ1"/>
<dbReference type="InterPro" id="IPR052016">
    <property type="entry name" value="Bact_Sigma-Reg"/>
</dbReference>